<dbReference type="EMBL" id="BART01026166">
    <property type="protein sequence ID" value="GAG93613.1"/>
    <property type="molecule type" value="Genomic_DNA"/>
</dbReference>
<reference evidence="2" key="1">
    <citation type="journal article" date="2014" name="Front. Microbiol.">
        <title>High frequency of phylogenetically diverse reductive dehalogenase-homologous genes in deep subseafloor sedimentary metagenomes.</title>
        <authorList>
            <person name="Kawai M."/>
            <person name="Futagami T."/>
            <person name="Toyoda A."/>
            <person name="Takaki Y."/>
            <person name="Nishi S."/>
            <person name="Hori S."/>
            <person name="Arai W."/>
            <person name="Tsubouchi T."/>
            <person name="Morono Y."/>
            <person name="Uchiyama I."/>
            <person name="Ito T."/>
            <person name="Fujiyama A."/>
            <person name="Inagaki F."/>
            <person name="Takami H."/>
        </authorList>
    </citation>
    <scope>NUCLEOTIDE SEQUENCE</scope>
    <source>
        <strain evidence="2">Expedition CK06-06</strain>
    </source>
</reference>
<dbReference type="AlphaFoldDB" id="X1CBA7"/>
<protein>
    <submittedName>
        <fullName evidence="2">Uncharacterized protein</fullName>
    </submittedName>
</protein>
<feature type="non-terminal residue" evidence="2">
    <location>
        <position position="30"/>
    </location>
</feature>
<feature type="region of interest" description="Disordered" evidence="1">
    <location>
        <begin position="1"/>
        <end position="30"/>
    </location>
</feature>
<organism evidence="2">
    <name type="scientific">marine sediment metagenome</name>
    <dbReference type="NCBI Taxonomy" id="412755"/>
    <lineage>
        <taxon>unclassified sequences</taxon>
        <taxon>metagenomes</taxon>
        <taxon>ecological metagenomes</taxon>
    </lineage>
</organism>
<accession>X1CBA7</accession>
<sequence length="30" mass="3352">MILEKSTLDGDSPVGERKRPLNQAPEYHGI</sequence>
<comment type="caution">
    <text evidence="2">The sequence shown here is derived from an EMBL/GenBank/DDBJ whole genome shotgun (WGS) entry which is preliminary data.</text>
</comment>
<proteinExistence type="predicted"/>
<gene>
    <name evidence="2" type="ORF">S01H4_46758</name>
</gene>
<evidence type="ECO:0000256" key="1">
    <source>
        <dbReference type="SAM" id="MobiDB-lite"/>
    </source>
</evidence>
<name>X1CBA7_9ZZZZ</name>
<evidence type="ECO:0000313" key="2">
    <source>
        <dbReference type="EMBL" id="GAG93613.1"/>
    </source>
</evidence>